<dbReference type="PANTHER" id="PTHR48050:SF13">
    <property type="entry name" value="STEROL 3-BETA-GLUCOSYLTRANSFERASE UGT80A2"/>
    <property type="match status" value="1"/>
</dbReference>
<dbReference type="KEGG" id="gji:H1R19_04305"/>
<keyword evidence="3" id="KW-0808">Transferase</keyword>
<dbReference type="Gene3D" id="3.40.50.2000">
    <property type="entry name" value="Glycogen Phosphorylase B"/>
    <property type="match status" value="2"/>
</dbReference>
<reference evidence="4" key="1">
    <citation type="submission" date="2020-07" db="EMBL/GenBank/DDBJ databases">
        <title>novel species isolated from the respiratory tract of Marmot.</title>
        <authorList>
            <person name="Zhang G."/>
        </authorList>
    </citation>
    <scope>NUCLEOTIDE SEQUENCE [LARGE SCALE GENOMIC DNA]</scope>
    <source>
        <strain evidence="4">686</strain>
    </source>
</reference>
<dbReference type="InterPro" id="IPR004276">
    <property type="entry name" value="GlycoTrans_28_N"/>
</dbReference>
<keyword evidence="4" id="KW-1185">Reference proteome</keyword>
<dbReference type="PANTHER" id="PTHR48050">
    <property type="entry name" value="STEROL 3-BETA-GLUCOSYLTRANSFERASE"/>
    <property type="match status" value="1"/>
</dbReference>
<dbReference type="InterPro" id="IPR010610">
    <property type="entry name" value="EryCIII-like_C"/>
</dbReference>
<evidence type="ECO:0000313" key="4">
    <source>
        <dbReference type="Proteomes" id="UP000515663"/>
    </source>
</evidence>
<gene>
    <name evidence="3" type="ORF">H1R19_04305</name>
</gene>
<dbReference type="EMBL" id="CP059491">
    <property type="protein sequence ID" value="QMT02388.1"/>
    <property type="molecule type" value="Genomic_DNA"/>
</dbReference>
<dbReference type="InterPro" id="IPR050426">
    <property type="entry name" value="Glycosyltransferase_28"/>
</dbReference>
<dbReference type="GO" id="GO:1901137">
    <property type="term" value="P:carbohydrate derivative biosynthetic process"/>
    <property type="evidence" value="ECO:0007669"/>
    <property type="project" value="UniProtKB-ARBA"/>
</dbReference>
<dbReference type="SUPFAM" id="SSF53756">
    <property type="entry name" value="UDP-Glycosyltransferase/glycogen phosphorylase"/>
    <property type="match status" value="1"/>
</dbReference>
<dbReference type="RefSeq" id="WP_219850652.1">
    <property type="nucleotide sequence ID" value="NZ_CP059491.1"/>
</dbReference>
<dbReference type="GO" id="GO:0016758">
    <property type="term" value="F:hexosyltransferase activity"/>
    <property type="evidence" value="ECO:0007669"/>
    <property type="project" value="InterPro"/>
</dbReference>
<dbReference type="AlphaFoldDB" id="A0A7D7QYP6"/>
<evidence type="ECO:0000259" key="2">
    <source>
        <dbReference type="Pfam" id="PF06722"/>
    </source>
</evidence>
<organism evidence="3 4">
    <name type="scientific">Gordonia jinghuaiqii</name>
    <dbReference type="NCBI Taxonomy" id="2758710"/>
    <lineage>
        <taxon>Bacteria</taxon>
        <taxon>Bacillati</taxon>
        <taxon>Actinomycetota</taxon>
        <taxon>Actinomycetes</taxon>
        <taxon>Mycobacteriales</taxon>
        <taxon>Gordoniaceae</taxon>
        <taxon>Gordonia</taxon>
    </lineage>
</organism>
<name>A0A7D7QYP6_9ACTN</name>
<dbReference type="Pfam" id="PF06722">
    <property type="entry name" value="EryCIII-like_C"/>
    <property type="match status" value="1"/>
</dbReference>
<dbReference type="GO" id="GO:0005975">
    <property type="term" value="P:carbohydrate metabolic process"/>
    <property type="evidence" value="ECO:0007669"/>
    <property type="project" value="InterPro"/>
</dbReference>
<proteinExistence type="predicted"/>
<feature type="domain" description="Glycosyltransferase family 28 N-terminal" evidence="1">
    <location>
        <begin position="3"/>
        <end position="65"/>
    </location>
</feature>
<evidence type="ECO:0000259" key="1">
    <source>
        <dbReference type="Pfam" id="PF03033"/>
    </source>
</evidence>
<sequence length="412" mass="44006">MRFAFAVHGSRGDIQPAVAIGAELARRGHEVRFAVPEDLVDLTAATGLPTRTLAPSTAELLASPLVKERLKSKNPRVRLRALGEVSEHGRATSEQVMGELADISDLLVTGPLAQDRADAIAQSRGIAFVPLHYCPLRPNTSLDVRYRTYPRPVSRAMWRLADQTYWMTVRGADRRLRDELGLPPVKGPLGGRLRGRGVPEIQAYDAALFPGLARDWGSQRPLVGFLLPDKDVREAMTVGGDSTQQATDWAIADEPPVYVGFGSMKITGEQINGIVSALLDRGLRVIGHTDHALPGHDRLLHIDTPVDHEALLPRCRGAVHHGGAGTTAAATRAGIPSVIAWLSADQPMWAAALRKAGAGAGNRLTRFSPSDLDPLTDPAVATNAARLAGQLTPPAEAVDRACEILLGACASS</sequence>
<accession>A0A7D7QYP6</accession>
<evidence type="ECO:0000313" key="3">
    <source>
        <dbReference type="EMBL" id="QMT02388.1"/>
    </source>
</evidence>
<protein>
    <submittedName>
        <fullName evidence="3">Glycosyltransferase</fullName>
    </submittedName>
</protein>
<dbReference type="Proteomes" id="UP000515663">
    <property type="component" value="Chromosome"/>
</dbReference>
<feature type="domain" description="Erythromycin biosynthesis protein CIII-like C-terminal" evidence="2">
    <location>
        <begin position="308"/>
        <end position="390"/>
    </location>
</feature>
<dbReference type="Pfam" id="PF03033">
    <property type="entry name" value="Glyco_transf_28"/>
    <property type="match status" value="1"/>
</dbReference>